<dbReference type="RefSeq" id="XP_046590109.1">
    <property type="nucleotide sequence ID" value="XM_046734153.1"/>
</dbReference>
<dbReference type="InterPro" id="IPR029026">
    <property type="entry name" value="tRNA_m1G_MTases_N"/>
</dbReference>
<feature type="compositionally biased region" description="Basic residues" evidence="2">
    <location>
        <begin position="15"/>
        <end position="24"/>
    </location>
</feature>
<dbReference type="CDD" id="cd18086">
    <property type="entry name" value="HsC9orf114-like"/>
    <property type="match status" value="1"/>
</dbReference>
<dbReference type="Pfam" id="PF02598">
    <property type="entry name" value="Methyltrn_RNA_3"/>
    <property type="match status" value="1"/>
</dbReference>
<dbReference type="Gene3D" id="3.40.1280.10">
    <property type="match status" value="1"/>
</dbReference>
<organism evidence="3 4">
    <name type="scientific">Neodiprion lecontei</name>
    <name type="common">Redheaded pine sawfly</name>
    <dbReference type="NCBI Taxonomy" id="441921"/>
    <lineage>
        <taxon>Eukaryota</taxon>
        <taxon>Metazoa</taxon>
        <taxon>Ecdysozoa</taxon>
        <taxon>Arthropoda</taxon>
        <taxon>Hexapoda</taxon>
        <taxon>Insecta</taxon>
        <taxon>Pterygota</taxon>
        <taxon>Neoptera</taxon>
        <taxon>Endopterygota</taxon>
        <taxon>Hymenoptera</taxon>
        <taxon>Tenthredinoidea</taxon>
        <taxon>Diprionidae</taxon>
        <taxon>Diprioninae</taxon>
        <taxon>Neodiprion</taxon>
    </lineage>
</organism>
<evidence type="ECO:0000313" key="3">
    <source>
        <dbReference type="Proteomes" id="UP000829291"/>
    </source>
</evidence>
<evidence type="ECO:0000256" key="1">
    <source>
        <dbReference type="ARBA" id="ARBA00009841"/>
    </source>
</evidence>
<keyword evidence="4" id="KW-0808">Transferase</keyword>
<dbReference type="GO" id="GO:0032259">
    <property type="term" value="P:methylation"/>
    <property type="evidence" value="ECO:0007669"/>
    <property type="project" value="UniProtKB-KW"/>
</dbReference>
<reference evidence="4" key="1">
    <citation type="submission" date="2025-08" db="UniProtKB">
        <authorList>
            <consortium name="RefSeq"/>
        </authorList>
    </citation>
    <scope>IDENTIFICATION</scope>
    <source>
        <tissue evidence="4">Thorax and Abdomen</tissue>
    </source>
</reference>
<dbReference type="InterPro" id="IPR012340">
    <property type="entry name" value="NA-bd_OB-fold"/>
</dbReference>
<dbReference type="SUPFAM" id="SSF75217">
    <property type="entry name" value="alpha/beta knot"/>
    <property type="match status" value="1"/>
</dbReference>
<dbReference type="PANTHER" id="PTHR12150">
    <property type="entry name" value="CLASS IV SAM-BINDING METHYLTRANSFERASE-RELATED"/>
    <property type="match status" value="1"/>
</dbReference>
<name>A0ABM3FQ06_NEOLC</name>
<gene>
    <name evidence="4" type="primary">LOC107226380</name>
</gene>
<evidence type="ECO:0000313" key="4">
    <source>
        <dbReference type="RefSeq" id="XP_046590109.1"/>
    </source>
</evidence>
<proteinExistence type="inferred from homology"/>
<dbReference type="InterPro" id="IPR029028">
    <property type="entry name" value="Alpha/beta_knot_MTases"/>
</dbReference>
<feature type="region of interest" description="Disordered" evidence="2">
    <location>
        <begin position="362"/>
        <end position="406"/>
    </location>
</feature>
<keyword evidence="3" id="KW-1185">Reference proteome</keyword>
<dbReference type="InterPro" id="IPR003750">
    <property type="entry name" value="Put_MeTrfase-C9orf114-like"/>
</dbReference>
<sequence>MASVVARGKSWKEHNRLHKEQRKKWREERLIKKVKKEESENLAEEIKKSNESEKILTKNVSTVSIAVPGSILDNAQSPELRTYLAGQIARAACIYKVDEVIVFDDMGEVLEEEKKKLRHDEIFGEVRVGCLQLARILQYLECPQYLRKYFFPLHKDLQYAGVLNPLDAPHHLRQQDESVFREGIVTNKPTKVGRGSQVNVGLLNDVTIDKVLASGLRVTVKIPAEQKNPKKLKGIVVPPSMPRAHTGTYWGYSVRIANNLTQVITNSPYKEGYDLTIGTSDKGTSADHVASNSLAYNHVLIVFGGLTGLEAALEADPLLNEDDPSLLFDKYLNVCPEQGSRTIRTEEAILISLSELRNKLLPKNPPLANPQLQNDPQAAGNNLVPRKKMKTENPTVHSSDSSDSSD</sequence>
<dbReference type="SUPFAM" id="SSF50249">
    <property type="entry name" value="Nucleic acid-binding proteins"/>
    <property type="match status" value="1"/>
</dbReference>
<dbReference type="Proteomes" id="UP000829291">
    <property type="component" value="Chromosome 3"/>
</dbReference>
<evidence type="ECO:0000256" key="2">
    <source>
        <dbReference type="SAM" id="MobiDB-lite"/>
    </source>
</evidence>
<dbReference type="GO" id="GO:0008168">
    <property type="term" value="F:methyltransferase activity"/>
    <property type="evidence" value="ECO:0007669"/>
    <property type="project" value="UniProtKB-KW"/>
</dbReference>
<accession>A0ABM3FQ06</accession>
<dbReference type="Gene3D" id="2.40.50.140">
    <property type="entry name" value="Nucleic acid-binding proteins"/>
    <property type="match status" value="1"/>
</dbReference>
<dbReference type="GeneID" id="107226380"/>
<protein>
    <submittedName>
        <fullName evidence="4">Methyltransferase C9orf114 homolog</fullName>
    </submittedName>
</protein>
<dbReference type="PANTHER" id="PTHR12150:SF13">
    <property type="entry name" value="METHYLTRANSFERASE C9ORF114-RELATED"/>
    <property type="match status" value="1"/>
</dbReference>
<keyword evidence="4" id="KW-0489">Methyltransferase</keyword>
<feature type="region of interest" description="Disordered" evidence="2">
    <location>
        <begin position="1"/>
        <end position="24"/>
    </location>
</feature>
<comment type="similarity">
    <text evidence="1">Belongs to the class IV-like SAM-binding methyltransferase superfamily.</text>
</comment>